<protein>
    <submittedName>
        <fullName evidence="7">Uncharacterized protein</fullName>
    </submittedName>
</protein>
<gene>
    <name evidence="7" type="ORF">BDQ12DRAFT_36758</name>
</gene>
<evidence type="ECO:0000256" key="4">
    <source>
        <dbReference type="ARBA" id="ARBA00022989"/>
    </source>
</evidence>
<keyword evidence="4 6" id="KW-1133">Transmembrane helix</keyword>
<name>A0A5C3MI10_9AGAR</name>
<evidence type="ECO:0000313" key="7">
    <source>
        <dbReference type="EMBL" id="TFK44810.1"/>
    </source>
</evidence>
<evidence type="ECO:0000256" key="3">
    <source>
        <dbReference type="ARBA" id="ARBA00022692"/>
    </source>
</evidence>
<feature type="transmembrane region" description="Helical" evidence="6">
    <location>
        <begin position="6"/>
        <end position="26"/>
    </location>
</feature>
<evidence type="ECO:0000313" key="8">
    <source>
        <dbReference type="Proteomes" id="UP000308652"/>
    </source>
</evidence>
<dbReference type="Gene3D" id="6.10.110.10">
    <property type="match status" value="1"/>
</dbReference>
<keyword evidence="3 6" id="KW-0812">Transmembrane</keyword>
<comment type="subcellular location">
    <subcellularLocation>
        <location evidence="1">Membrane</location>
        <topology evidence="1">Multi-pass membrane protein</topology>
    </subcellularLocation>
</comment>
<reference evidence="7 8" key="1">
    <citation type="journal article" date="2019" name="Nat. Ecol. Evol.">
        <title>Megaphylogeny resolves global patterns of mushroom evolution.</title>
        <authorList>
            <person name="Varga T."/>
            <person name="Krizsan K."/>
            <person name="Foldi C."/>
            <person name="Dima B."/>
            <person name="Sanchez-Garcia M."/>
            <person name="Sanchez-Ramirez S."/>
            <person name="Szollosi G.J."/>
            <person name="Szarkandi J.G."/>
            <person name="Papp V."/>
            <person name="Albert L."/>
            <person name="Andreopoulos W."/>
            <person name="Angelini C."/>
            <person name="Antonin V."/>
            <person name="Barry K.W."/>
            <person name="Bougher N.L."/>
            <person name="Buchanan P."/>
            <person name="Buyck B."/>
            <person name="Bense V."/>
            <person name="Catcheside P."/>
            <person name="Chovatia M."/>
            <person name="Cooper J."/>
            <person name="Damon W."/>
            <person name="Desjardin D."/>
            <person name="Finy P."/>
            <person name="Geml J."/>
            <person name="Haridas S."/>
            <person name="Hughes K."/>
            <person name="Justo A."/>
            <person name="Karasinski D."/>
            <person name="Kautmanova I."/>
            <person name="Kiss B."/>
            <person name="Kocsube S."/>
            <person name="Kotiranta H."/>
            <person name="LaButti K.M."/>
            <person name="Lechner B.E."/>
            <person name="Liimatainen K."/>
            <person name="Lipzen A."/>
            <person name="Lukacs Z."/>
            <person name="Mihaltcheva S."/>
            <person name="Morgado L.N."/>
            <person name="Niskanen T."/>
            <person name="Noordeloos M.E."/>
            <person name="Ohm R.A."/>
            <person name="Ortiz-Santana B."/>
            <person name="Ovrebo C."/>
            <person name="Racz N."/>
            <person name="Riley R."/>
            <person name="Savchenko A."/>
            <person name="Shiryaev A."/>
            <person name="Soop K."/>
            <person name="Spirin V."/>
            <person name="Szebenyi C."/>
            <person name="Tomsovsky M."/>
            <person name="Tulloss R.E."/>
            <person name="Uehling J."/>
            <person name="Grigoriev I.V."/>
            <person name="Vagvolgyi C."/>
            <person name="Papp T."/>
            <person name="Martin F.M."/>
            <person name="Miettinen O."/>
            <person name="Hibbett D.S."/>
            <person name="Nagy L.G."/>
        </authorList>
    </citation>
    <scope>NUCLEOTIDE SEQUENCE [LARGE SCALE GENOMIC DNA]</scope>
    <source>
        <strain evidence="7 8">CBS 166.37</strain>
    </source>
</reference>
<dbReference type="EMBL" id="ML213590">
    <property type="protein sequence ID" value="TFK44810.1"/>
    <property type="molecule type" value="Genomic_DNA"/>
</dbReference>
<evidence type="ECO:0000256" key="6">
    <source>
        <dbReference type="SAM" id="Phobius"/>
    </source>
</evidence>
<comment type="similarity">
    <text evidence="2">Belongs to the IFI6/IFI27 family.</text>
</comment>
<dbReference type="Proteomes" id="UP000308652">
    <property type="component" value="Unassembled WGS sequence"/>
</dbReference>
<proteinExistence type="inferred from homology"/>
<keyword evidence="8" id="KW-1185">Reference proteome</keyword>
<dbReference type="GO" id="GO:0016020">
    <property type="term" value="C:membrane"/>
    <property type="evidence" value="ECO:0007669"/>
    <property type="project" value="UniProtKB-SubCell"/>
</dbReference>
<dbReference type="AlphaFoldDB" id="A0A5C3MI10"/>
<accession>A0A5C3MI10</accession>
<dbReference type="InterPro" id="IPR009311">
    <property type="entry name" value="IFI6/IFI27-like"/>
</dbReference>
<dbReference type="Pfam" id="PF06140">
    <property type="entry name" value="Ifi-6-16"/>
    <property type="match status" value="1"/>
</dbReference>
<dbReference type="OrthoDB" id="440424at2759"/>
<evidence type="ECO:0000256" key="1">
    <source>
        <dbReference type="ARBA" id="ARBA00004141"/>
    </source>
</evidence>
<dbReference type="InterPro" id="IPR038213">
    <property type="entry name" value="IFI6/IFI27-like_sf"/>
</dbReference>
<sequence>MRVGFVQAYAIIFFSAVCINASAIFIQQLSVNMPFAPVVYLLTSRSPFDFWRAAKELGDTLTAYTDKELHDAANRYNVAAEKITEFKGEILQVVSNTQSLAKGLSAALEEHGFTLDDISEKLSLEFALVMEEMKTELSEPLPEDQTDRYRVRATMISISLQKVENAFVKVMAMCAISESDARSRFQELRPGIEHVLLITGNFIDNHPQLVEIILFSGAALIIPESWFLRPLLSLFGFGPYGPVKGSTAAWAQRTFWGGAVKEGSWFARMQSAGMKLPKTKIAGFLAAFLGIAATTRCRL</sequence>
<evidence type="ECO:0000256" key="2">
    <source>
        <dbReference type="ARBA" id="ARBA00007262"/>
    </source>
</evidence>
<evidence type="ECO:0000256" key="5">
    <source>
        <dbReference type="ARBA" id="ARBA00023136"/>
    </source>
</evidence>
<keyword evidence="5 6" id="KW-0472">Membrane</keyword>
<organism evidence="7 8">
    <name type="scientific">Crucibulum laeve</name>
    <dbReference type="NCBI Taxonomy" id="68775"/>
    <lineage>
        <taxon>Eukaryota</taxon>
        <taxon>Fungi</taxon>
        <taxon>Dikarya</taxon>
        <taxon>Basidiomycota</taxon>
        <taxon>Agaricomycotina</taxon>
        <taxon>Agaricomycetes</taxon>
        <taxon>Agaricomycetidae</taxon>
        <taxon>Agaricales</taxon>
        <taxon>Agaricineae</taxon>
        <taxon>Nidulariaceae</taxon>
        <taxon>Crucibulum</taxon>
    </lineage>
</organism>